<organism evidence="9 10">
    <name type="scientific">Lyticum sinuosum</name>
    <dbReference type="NCBI Taxonomy" id="1332059"/>
    <lineage>
        <taxon>Bacteria</taxon>
        <taxon>Pseudomonadati</taxon>
        <taxon>Pseudomonadota</taxon>
        <taxon>Alphaproteobacteria</taxon>
        <taxon>Rickettsiales</taxon>
        <taxon>Lyticum</taxon>
    </lineage>
</organism>
<accession>A0AAE5AHR0</accession>
<dbReference type="Pfam" id="PF02357">
    <property type="entry name" value="NusG"/>
    <property type="match status" value="1"/>
</dbReference>
<evidence type="ECO:0000259" key="7">
    <source>
        <dbReference type="SMART" id="SM00738"/>
    </source>
</evidence>
<evidence type="ECO:0000256" key="2">
    <source>
        <dbReference type="ARBA" id="ARBA00023015"/>
    </source>
</evidence>
<evidence type="ECO:0000256" key="1">
    <source>
        <dbReference type="ARBA" id="ARBA00022814"/>
    </source>
</evidence>
<evidence type="ECO:0000256" key="3">
    <source>
        <dbReference type="ARBA" id="ARBA00023163"/>
    </source>
</evidence>
<dbReference type="Pfam" id="PF00467">
    <property type="entry name" value="KOW"/>
    <property type="match status" value="1"/>
</dbReference>
<dbReference type="Gene3D" id="3.30.70.940">
    <property type="entry name" value="NusG, N-terminal domain"/>
    <property type="match status" value="1"/>
</dbReference>
<dbReference type="CDD" id="cd09891">
    <property type="entry name" value="NGN_Bact_1"/>
    <property type="match status" value="1"/>
</dbReference>
<dbReference type="GO" id="GO:0006353">
    <property type="term" value="P:DNA-templated transcription termination"/>
    <property type="evidence" value="ECO:0007669"/>
    <property type="project" value="UniProtKB-UniRule"/>
</dbReference>
<dbReference type="GO" id="GO:0031564">
    <property type="term" value="P:transcription antitermination"/>
    <property type="evidence" value="ECO:0007669"/>
    <property type="project" value="UniProtKB-UniRule"/>
</dbReference>
<dbReference type="PRINTS" id="PR00338">
    <property type="entry name" value="NUSGTNSCPFCT"/>
</dbReference>
<dbReference type="SUPFAM" id="SSF50104">
    <property type="entry name" value="Translation proteins SH3-like domain"/>
    <property type="match status" value="1"/>
</dbReference>
<dbReference type="InterPro" id="IPR047050">
    <property type="entry name" value="NGN"/>
</dbReference>
<keyword evidence="3 4" id="KW-0804">Transcription</keyword>
<dbReference type="GO" id="GO:0032784">
    <property type="term" value="P:regulation of DNA-templated transcription elongation"/>
    <property type="evidence" value="ECO:0007669"/>
    <property type="project" value="InterPro"/>
</dbReference>
<evidence type="ECO:0000313" key="10">
    <source>
        <dbReference type="Proteomes" id="UP001289135"/>
    </source>
</evidence>
<dbReference type="InterPro" id="IPR005824">
    <property type="entry name" value="KOW"/>
</dbReference>
<dbReference type="Gene3D" id="2.30.30.30">
    <property type="match status" value="1"/>
</dbReference>
<dbReference type="InterPro" id="IPR014722">
    <property type="entry name" value="Rib_uL2_dom2"/>
</dbReference>
<name>A0AAE5AHR0_9RICK</name>
<keyword evidence="4 6" id="KW-0806">Transcription termination</keyword>
<dbReference type="SMART" id="SM00738">
    <property type="entry name" value="NGN"/>
    <property type="match status" value="1"/>
</dbReference>
<evidence type="ECO:0000313" key="9">
    <source>
        <dbReference type="EMBL" id="MDZ5761029.1"/>
    </source>
</evidence>
<comment type="similarity">
    <text evidence="4 6">Belongs to the NusG family.</text>
</comment>
<dbReference type="InterPro" id="IPR001062">
    <property type="entry name" value="Transcrpt_antiterm_NusG"/>
</dbReference>
<dbReference type="CDD" id="cd06091">
    <property type="entry name" value="KOW_NusG"/>
    <property type="match status" value="1"/>
</dbReference>
<dbReference type="PANTHER" id="PTHR30265:SF4">
    <property type="entry name" value="KOW MOTIF FAMILY PROTEIN, EXPRESSED"/>
    <property type="match status" value="1"/>
</dbReference>
<dbReference type="PANTHER" id="PTHR30265">
    <property type="entry name" value="RHO-INTERACTING TRANSCRIPTION TERMINATION FACTOR NUSG"/>
    <property type="match status" value="1"/>
</dbReference>
<dbReference type="SUPFAM" id="SSF82679">
    <property type="entry name" value="N-utilization substance G protein NusG, N-terminal domain"/>
    <property type="match status" value="1"/>
</dbReference>
<evidence type="ECO:0000259" key="8">
    <source>
        <dbReference type="SMART" id="SM00739"/>
    </source>
</evidence>
<sequence length="219" mass="24914">MKTFLKNSDNDLENNITSINQNNDNSIVNTDSSLDDNISLKGKWYIINVIPGRESKILGLIKEEAIKNSIDDKIYDIFMPIENYTSIARGNRRLVSKKVLPGYIMINVDLDERIYTILRSIPDVLGFLGGKEPKVVPENQVNTLKKSVELMAIKNMNISIYKIGDFVKILDGPFEGFTALIEEVDLDKKNLKVAVSIFGRETTISVHFNQVYIIKEQHY</sequence>
<dbReference type="GO" id="GO:0006354">
    <property type="term" value="P:DNA-templated transcription elongation"/>
    <property type="evidence" value="ECO:0007669"/>
    <property type="project" value="UniProtKB-UniRule"/>
</dbReference>
<evidence type="ECO:0000256" key="5">
    <source>
        <dbReference type="NCBIfam" id="TIGR00922"/>
    </source>
</evidence>
<keyword evidence="2 4" id="KW-0805">Transcription regulation</keyword>
<dbReference type="InterPro" id="IPR006645">
    <property type="entry name" value="NGN-like_dom"/>
</dbReference>
<dbReference type="EMBL" id="JARGYU010000001">
    <property type="protein sequence ID" value="MDZ5761029.1"/>
    <property type="molecule type" value="Genomic_DNA"/>
</dbReference>
<feature type="domain" description="KOW" evidence="8">
    <location>
        <begin position="160"/>
        <end position="187"/>
    </location>
</feature>
<dbReference type="Proteomes" id="UP001289135">
    <property type="component" value="Unassembled WGS sequence"/>
</dbReference>
<dbReference type="InterPro" id="IPR008991">
    <property type="entry name" value="Translation_prot_SH3-like_sf"/>
</dbReference>
<evidence type="ECO:0000256" key="6">
    <source>
        <dbReference type="RuleBase" id="RU000538"/>
    </source>
</evidence>
<dbReference type="InterPro" id="IPR036735">
    <property type="entry name" value="NGN_dom_sf"/>
</dbReference>
<dbReference type="HAMAP" id="MF_00948">
    <property type="entry name" value="NusG"/>
    <property type="match status" value="1"/>
</dbReference>
<comment type="function">
    <text evidence="4 6">Participates in transcription elongation, termination and antitermination.</text>
</comment>
<keyword evidence="10" id="KW-1185">Reference proteome</keyword>
<evidence type="ECO:0000256" key="4">
    <source>
        <dbReference type="HAMAP-Rule" id="MF_00948"/>
    </source>
</evidence>
<protein>
    <recommendedName>
        <fullName evidence="4 5">Transcription termination/antitermination protein NusG</fullName>
    </recommendedName>
</protein>
<gene>
    <name evidence="4" type="primary">nusG</name>
    <name evidence="9" type="ORF">Lyticum_00189</name>
</gene>
<feature type="domain" description="NusG-like N-terminal" evidence="7">
    <location>
        <begin position="41"/>
        <end position="148"/>
    </location>
</feature>
<dbReference type="NCBIfam" id="TIGR00922">
    <property type="entry name" value="nusG"/>
    <property type="match status" value="1"/>
</dbReference>
<comment type="caution">
    <text evidence="9">The sequence shown here is derived from an EMBL/GenBank/DDBJ whole genome shotgun (WGS) entry which is preliminary data.</text>
</comment>
<dbReference type="InterPro" id="IPR043425">
    <property type="entry name" value="NusG-like"/>
</dbReference>
<keyword evidence="1 4" id="KW-0889">Transcription antitermination</keyword>
<dbReference type="AlphaFoldDB" id="A0AAE5AHR0"/>
<dbReference type="RefSeq" id="WP_322498461.1">
    <property type="nucleotide sequence ID" value="NZ_JARGYU010000001.1"/>
</dbReference>
<proteinExistence type="inferred from homology"/>
<dbReference type="SMART" id="SM00739">
    <property type="entry name" value="KOW"/>
    <property type="match status" value="1"/>
</dbReference>
<reference evidence="9" key="1">
    <citation type="submission" date="2023-02" db="EMBL/GenBank/DDBJ databases">
        <title>Host association and intracellularity evolved multiple times independently in the Rickettsiales.</title>
        <authorList>
            <person name="Castelli M."/>
            <person name="Nardi T."/>
            <person name="Gammuto L."/>
            <person name="Bellinzona G."/>
            <person name="Sabaneyeva E."/>
            <person name="Potekhin A."/>
            <person name="Serra V."/>
            <person name="Petroni G."/>
            <person name="Sassera D."/>
        </authorList>
    </citation>
    <scope>NUCLEOTIDE SEQUENCE</scope>
    <source>
        <strain evidence="9">USBL-36I1</strain>
    </source>
</reference>